<organism evidence="12 13">
    <name type="scientific">Tilletiaria anomala (strain ATCC 24038 / CBS 436.72 / UBC 951)</name>
    <dbReference type="NCBI Taxonomy" id="1037660"/>
    <lineage>
        <taxon>Eukaryota</taxon>
        <taxon>Fungi</taxon>
        <taxon>Dikarya</taxon>
        <taxon>Basidiomycota</taxon>
        <taxon>Ustilaginomycotina</taxon>
        <taxon>Exobasidiomycetes</taxon>
        <taxon>Georgefischeriales</taxon>
        <taxon>Tilletiariaceae</taxon>
        <taxon>Tilletiaria</taxon>
    </lineage>
</organism>
<dbReference type="GeneID" id="25265924"/>
<dbReference type="GO" id="GO:0009251">
    <property type="term" value="P:glucan catabolic process"/>
    <property type="evidence" value="ECO:0007669"/>
    <property type="project" value="TreeGrafter"/>
</dbReference>
<proteinExistence type="inferred from homology"/>
<dbReference type="Pfam" id="PF00150">
    <property type="entry name" value="Cellulase"/>
    <property type="match status" value="1"/>
</dbReference>
<dbReference type="GO" id="GO:0009986">
    <property type="term" value="C:cell surface"/>
    <property type="evidence" value="ECO:0007669"/>
    <property type="project" value="TreeGrafter"/>
</dbReference>
<evidence type="ECO:0000256" key="1">
    <source>
        <dbReference type="ARBA" id="ARBA00004613"/>
    </source>
</evidence>
<keyword evidence="7" id="KW-0961">Cell wall biogenesis/degradation</keyword>
<dbReference type="RefSeq" id="XP_013244448.1">
    <property type="nucleotide sequence ID" value="XM_013388994.1"/>
</dbReference>
<dbReference type="InterPro" id="IPR001547">
    <property type="entry name" value="Glyco_hydro_5"/>
</dbReference>
<dbReference type="Pfam" id="PF01822">
    <property type="entry name" value="WSC"/>
    <property type="match status" value="2"/>
</dbReference>
<evidence type="ECO:0000313" key="13">
    <source>
        <dbReference type="Proteomes" id="UP000027361"/>
    </source>
</evidence>
<feature type="compositionally biased region" description="Polar residues" evidence="10">
    <location>
        <begin position="593"/>
        <end position="603"/>
    </location>
</feature>
<dbReference type="AlphaFoldDB" id="A0A066WFU2"/>
<dbReference type="STRING" id="1037660.A0A066WFU2"/>
<dbReference type="Proteomes" id="UP000027361">
    <property type="component" value="Unassembled WGS sequence"/>
</dbReference>
<dbReference type="PANTHER" id="PTHR31297">
    <property type="entry name" value="GLUCAN ENDO-1,6-BETA-GLUCOSIDASE B"/>
    <property type="match status" value="1"/>
</dbReference>
<dbReference type="EMBL" id="JMSN01000020">
    <property type="protein sequence ID" value="KDN49934.1"/>
    <property type="molecule type" value="Genomic_DNA"/>
</dbReference>
<dbReference type="GO" id="GO:0004338">
    <property type="term" value="F:glucan exo-1,3-beta-glucosidase activity"/>
    <property type="evidence" value="ECO:0007669"/>
    <property type="project" value="UniProtKB-EC"/>
</dbReference>
<accession>A0A066WFU2</accession>
<evidence type="ECO:0000259" key="11">
    <source>
        <dbReference type="PROSITE" id="PS51212"/>
    </source>
</evidence>
<comment type="caution">
    <text evidence="12">The sequence shown here is derived from an EMBL/GenBank/DDBJ whole genome shotgun (WGS) entry which is preliminary data.</text>
</comment>
<evidence type="ECO:0000256" key="4">
    <source>
        <dbReference type="ARBA" id="ARBA00022729"/>
    </source>
</evidence>
<dbReference type="InterPro" id="IPR002889">
    <property type="entry name" value="WSC_carb-bd"/>
</dbReference>
<evidence type="ECO:0000256" key="2">
    <source>
        <dbReference type="ARBA" id="ARBA00005641"/>
    </source>
</evidence>
<sequence length="741" mass="78883">MSSMADFPQLLPEAPPDSAHFLPRIAVSMLASLIAVLALSGSSACAAPAAAIALQQAQQPESRAATWYNLGCYTDSTSTRTLSKKIHSSSSTTVGSCQTKCSNAGYTYAGLEYGKVCWCGNKIASMGAPASSGCTTSCAGNASQQCGSGNRINLYSTIAPSMSNNTAKARGSFKYAGCWTDPISARSVSFTNPLSSNTIEKCLSSCQQKGYSIAGAENGNECFYSFKVIEKLPPPAKFGVRTKVRGVNLGNWFVIEAWMNPGIADLGGTSTLQSLLIDHWSTWMTDDDLAQIAALGLNTVRIPVSHWFFNVSTAEPYLGYGAIPTSIPLGYLSQAILSAKNHGLDVLLDLHTAPGSVNGFDNGGRQGAIGYAAALNATQNMTRTISALITMTQLDVNDPQYGGIVKAIELINEPITYTSALSQSYIANFYKQAHLAVRGAVTGSASYVPTIVMHYGFQSLSSWDQYYSETSTYPSGTCMQDTHQYQAWVPLNNLTPSGHISKACDLASTIGSTSSSRPVIVGEWSLATNCTNCSYATMADNINSLNSPTWNIFVRQFFEAQVNAYESGTNNGWIFWSWKTFSRRDWSYKDAAQQGSIPSNPTQKAFVPPSGSSSCVSSQPNYPLTFATTTYPSSRGSSTGATAASVSSNSTNSSTAITSETSSRDSTTSSIVVSTSTNTTNSTVEGAVRFRLAAVSPASFSPAAQVVSVAPITGNRLRQNAFPFLHKLIYFAELGYGRFIL</sequence>
<dbReference type="GO" id="GO:0005576">
    <property type="term" value="C:extracellular region"/>
    <property type="evidence" value="ECO:0007669"/>
    <property type="project" value="UniProtKB-SubCell"/>
</dbReference>
<evidence type="ECO:0000256" key="10">
    <source>
        <dbReference type="SAM" id="MobiDB-lite"/>
    </source>
</evidence>
<evidence type="ECO:0000256" key="6">
    <source>
        <dbReference type="ARBA" id="ARBA00023295"/>
    </source>
</evidence>
<keyword evidence="13" id="KW-1185">Reference proteome</keyword>
<dbReference type="GO" id="GO:0071555">
    <property type="term" value="P:cell wall organization"/>
    <property type="evidence" value="ECO:0007669"/>
    <property type="project" value="UniProtKB-KW"/>
</dbReference>
<dbReference type="Gene3D" id="3.20.20.80">
    <property type="entry name" value="Glycosidases"/>
    <property type="match status" value="1"/>
</dbReference>
<feature type="region of interest" description="Disordered" evidence="10">
    <location>
        <begin position="631"/>
        <end position="662"/>
    </location>
</feature>
<evidence type="ECO:0000256" key="3">
    <source>
        <dbReference type="ARBA" id="ARBA00022525"/>
    </source>
</evidence>
<dbReference type="SMART" id="SM00321">
    <property type="entry name" value="WSC"/>
    <property type="match status" value="2"/>
</dbReference>
<feature type="compositionally biased region" description="Low complexity" evidence="10">
    <location>
        <begin position="607"/>
        <end position="618"/>
    </location>
</feature>
<dbReference type="PROSITE" id="PS51212">
    <property type="entry name" value="WSC"/>
    <property type="match status" value="1"/>
</dbReference>
<protein>
    <recommendedName>
        <fullName evidence="9">glucan 1,3-beta-glucosidase</fullName>
        <ecNumber evidence="9">3.2.1.58</ecNumber>
    </recommendedName>
</protein>
<comment type="similarity">
    <text evidence="2">Belongs to the glycosyl hydrolase 5 (cellulase A) family.</text>
</comment>
<dbReference type="PANTHER" id="PTHR31297:SF1">
    <property type="entry name" value="GLUCAN 1,3-BETA-GLUCOSIDASE I_II-RELATED"/>
    <property type="match status" value="1"/>
</dbReference>
<dbReference type="InterPro" id="IPR050386">
    <property type="entry name" value="Glycosyl_hydrolase_5"/>
</dbReference>
<keyword evidence="6" id="KW-0326">Glycosidase</keyword>
<evidence type="ECO:0000256" key="9">
    <source>
        <dbReference type="ARBA" id="ARBA00038929"/>
    </source>
</evidence>
<keyword evidence="3" id="KW-0964">Secreted</keyword>
<name>A0A066WFU2_TILAU</name>
<evidence type="ECO:0000313" key="12">
    <source>
        <dbReference type="EMBL" id="KDN49934.1"/>
    </source>
</evidence>
<feature type="region of interest" description="Disordered" evidence="10">
    <location>
        <begin position="592"/>
        <end position="618"/>
    </location>
</feature>
<dbReference type="OrthoDB" id="62120at2759"/>
<keyword evidence="4" id="KW-0732">Signal</keyword>
<keyword evidence="5 12" id="KW-0378">Hydrolase</keyword>
<dbReference type="InParanoid" id="A0A066WFU2"/>
<evidence type="ECO:0000256" key="5">
    <source>
        <dbReference type="ARBA" id="ARBA00022801"/>
    </source>
</evidence>
<evidence type="ECO:0000256" key="8">
    <source>
        <dbReference type="ARBA" id="ARBA00036824"/>
    </source>
</evidence>
<feature type="domain" description="WSC" evidence="11">
    <location>
        <begin position="66"/>
        <end position="158"/>
    </location>
</feature>
<feature type="compositionally biased region" description="Low complexity" evidence="10">
    <location>
        <begin position="633"/>
        <end position="662"/>
    </location>
</feature>
<evidence type="ECO:0000256" key="7">
    <source>
        <dbReference type="ARBA" id="ARBA00023316"/>
    </source>
</evidence>
<gene>
    <name evidence="12" type="ORF">K437DRAFT_267361</name>
</gene>
<dbReference type="HOGENOM" id="CLU_374763_0_0_1"/>
<dbReference type="SUPFAM" id="SSF51445">
    <property type="entry name" value="(Trans)glycosidases"/>
    <property type="match status" value="1"/>
</dbReference>
<dbReference type="InterPro" id="IPR017853">
    <property type="entry name" value="GH"/>
</dbReference>
<reference evidence="12 13" key="1">
    <citation type="submission" date="2014-05" db="EMBL/GenBank/DDBJ databases">
        <title>Draft genome sequence of a rare smut relative, Tilletiaria anomala UBC 951.</title>
        <authorList>
            <consortium name="DOE Joint Genome Institute"/>
            <person name="Toome M."/>
            <person name="Kuo A."/>
            <person name="Henrissat B."/>
            <person name="Lipzen A."/>
            <person name="Tritt A."/>
            <person name="Yoshinaga Y."/>
            <person name="Zane M."/>
            <person name="Barry K."/>
            <person name="Grigoriev I.V."/>
            <person name="Spatafora J.W."/>
            <person name="Aimea M.C."/>
        </authorList>
    </citation>
    <scope>NUCLEOTIDE SEQUENCE [LARGE SCALE GENOMIC DNA]</scope>
    <source>
        <strain evidence="12 13">UBC 951</strain>
    </source>
</reference>
<comment type="subcellular location">
    <subcellularLocation>
        <location evidence="1">Secreted</location>
    </subcellularLocation>
</comment>
<comment type="catalytic activity">
    <reaction evidence="8">
        <text>Successive hydrolysis of beta-D-glucose units from the non-reducing ends of (1-&gt;3)-beta-D-glucans, releasing alpha-glucose.</text>
        <dbReference type="EC" id="3.2.1.58"/>
    </reaction>
</comment>
<dbReference type="EC" id="3.2.1.58" evidence="9"/>